<evidence type="ECO:0000256" key="1">
    <source>
        <dbReference type="SAM" id="SignalP"/>
    </source>
</evidence>
<reference evidence="2" key="1">
    <citation type="submission" date="2014-02" db="EMBL/GenBank/DDBJ databases">
        <title>The Genome Sequence of Trichophyton rubrum (morphotype fischeri) CBS 288.86.</title>
        <authorList>
            <consortium name="The Broad Institute Genomics Platform"/>
            <person name="Cuomo C.A."/>
            <person name="White T.C."/>
            <person name="Graser Y."/>
            <person name="Martinez-Rossi N."/>
            <person name="Heitman J."/>
            <person name="Young S.K."/>
            <person name="Zeng Q."/>
            <person name="Gargeya S."/>
            <person name="Abouelleil A."/>
            <person name="Alvarado L."/>
            <person name="Chapman S.B."/>
            <person name="Gainer-Dewar J."/>
            <person name="Goldberg J."/>
            <person name="Griggs A."/>
            <person name="Gujja S."/>
            <person name="Hansen M."/>
            <person name="Howarth C."/>
            <person name="Imamovic A."/>
            <person name="Larimer J."/>
            <person name="Martinez D."/>
            <person name="Murphy C."/>
            <person name="Pearson M.D."/>
            <person name="Persinoti G."/>
            <person name="Poon T."/>
            <person name="Priest M."/>
            <person name="Roberts A.D."/>
            <person name="Saif S."/>
            <person name="Shea T.D."/>
            <person name="Sykes S.N."/>
            <person name="Wortman J."/>
            <person name="Nusbaum C."/>
            <person name="Birren B."/>
        </authorList>
    </citation>
    <scope>NUCLEOTIDE SEQUENCE [LARGE SCALE GENOMIC DNA]</scope>
    <source>
        <strain evidence="2">CBS 288.86</strain>
    </source>
</reference>
<accession>A0A022W7N5</accession>
<evidence type="ECO:0000313" key="2">
    <source>
        <dbReference type="EMBL" id="EZF54068.1"/>
    </source>
</evidence>
<dbReference type="HOGENOM" id="CLU_1939623_0_0_1"/>
<dbReference type="AlphaFoldDB" id="A0A022W7N5"/>
<name>A0A022W7N5_TRIRU</name>
<evidence type="ECO:0008006" key="3">
    <source>
        <dbReference type="Google" id="ProtNLM"/>
    </source>
</evidence>
<organism evidence="2">
    <name type="scientific">Trichophyton rubrum CBS 288.86</name>
    <dbReference type="NCBI Taxonomy" id="1215330"/>
    <lineage>
        <taxon>Eukaryota</taxon>
        <taxon>Fungi</taxon>
        <taxon>Dikarya</taxon>
        <taxon>Ascomycota</taxon>
        <taxon>Pezizomycotina</taxon>
        <taxon>Eurotiomycetes</taxon>
        <taxon>Eurotiomycetidae</taxon>
        <taxon>Onygenales</taxon>
        <taxon>Arthrodermataceae</taxon>
        <taxon>Trichophyton</taxon>
    </lineage>
</organism>
<feature type="signal peptide" evidence="1">
    <location>
        <begin position="1"/>
        <end position="27"/>
    </location>
</feature>
<proteinExistence type="predicted"/>
<gene>
    <name evidence="2" type="ORF">H103_03149</name>
</gene>
<keyword evidence="1" id="KW-0732">Signal</keyword>
<dbReference type="Proteomes" id="UP000023758">
    <property type="component" value="Unassembled WGS sequence"/>
</dbReference>
<feature type="chain" id="PRO_5001508200" description="Secreted protein" evidence="1">
    <location>
        <begin position="28"/>
        <end position="130"/>
    </location>
</feature>
<sequence length="130" mass="14403">MIFILRLLAAAAAALVVVVMQVERCNCMQRREPSQSRCVRKRTCVSPPLSSFGTSLRQTTRTITNKAHPRKAITITKYLAYRAQTTPGRVKRENQTVRATCFLTGSRLSLSLNTLATNIYSARQAAKSTG</sequence>
<protein>
    <recommendedName>
        <fullName evidence="3">Secreted protein</fullName>
    </recommendedName>
</protein>
<dbReference type="EMBL" id="KK207796">
    <property type="protein sequence ID" value="EZF54068.1"/>
    <property type="molecule type" value="Genomic_DNA"/>
</dbReference>